<sequence length="335" mass="37701">MWKNLALTPLTIAVICQGGCTNQPTDKQLEVWRNEAIARNAEIVANNTKKAQQRQWDLVIQGETTTGKSLKFNWQQLQTLATNHVKTTDPLDILHSNEIFDFRGVPVAVLLQQFAVASHVTDVTFVSFDSYYTTLSLKDLWQYPITLAIAKNNKPIARAQGGPFYLVFPYTQYPQLKQKYDATNWAFYVSHIIVGTEPGLLHVGKHQVNLATLDQLPQVTLEQTVGYRISWPSGKVKLYGVRLRDVFTSLKEPLPAQGGVIIRGKAPFYEDAPVRLATQDLSKCDILLVTRWGENRELIPAKMGGPLTLAFSSQCPERISQSRWVTFVEELTTTP</sequence>
<dbReference type="InterPro" id="IPR000572">
    <property type="entry name" value="OxRdtase_Mopterin-bd_dom"/>
</dbReference>
<dbReference type="Gene3D" id="3.90.420.10">
    <property type="entry name" value="Oxidoreductase, molybdopterin-binding domain"/>
    <property type="match status" value="1"/>
</dbReference>
<evidence type="ECO:0000313" key="2">
    <source>
        <dbReference type="EMBL" id="ALF53107.1"/>
    </source>
</evidence>
<dbReference type="STRING" id="224013.ACX27_10015"/>
<proteinExistence type="predicted"/>
<evidence type="ECO:0000313" key="3">
    <source>
        <dbReference type="Proteomes" id="UP000062645"/>
    </source>
</evidence>
<accession>A0A0M3V555</accession>
<gene>
    <name evidence="2" type="ORF">ACX27_10015</name>
</gene>
<dbReference type="InterPro" id="IPR036374">
    <property type="entry name" value="OxRdtase_Mopterin-bd_sf"/>
</dbReference>
<keyword evidence="3" id="KW-1185">Reference proteome</keyword>
<feature type="domain" description="Oxidoreductase molybdopterin-binding" evidence="1">
    <location>
        <begin position="101"/>
        <end position="170"/>
    </location>
</feature>
<dbReference type="Proteomes" id="UP000062645">
    <property type="component" value="Chromosome"/>
</dbReference>
<dbReference type="PATRIC" id="fig|224013.5.peg.2420"/>
<protein>
    <submittedName>
        <fullName evidence="2">Molybdopterin-binding protein</fullName>
    </submittedName>
</protein>
<dbReference type="RefSeq" id="WP_062291602.1">
    <property type="nucleotide sequence ID" value="NZ_CP012036.1"/>
</dbReference>
<dbReference type="Pfam" id="PF00174">
    <property type="entry name" value="Oxidored_molyb"/>
    <property type="match status" value="1"/>
</dbReference>
<organism evidence="2 3">
    <name type="scientific">Nostoc piscinale CENA21</name>
    <dbReference type="NCBI Taxonomy" id="224013"/>
    <lineage>
        <taxon>Bacteria</taxon>
        <taxon>Bacillati</taxon>
        <taxon>Cyanobacteriota</taxon>
        <taxon>Cyanophyceae</taxon>
        <taxon>Nostocales</taxon>
        <taxon>Nostocaceae</taxon>
        <taxon>Nostoc</taxon>
    </lineage>
</organism>
<evidence type="ECO:0000259" key="1">
    <source>
        <dbReference type="Pfam" id="PF00174"/>
    </source>
</evidence>
<dbReference type="AlphaFoldDB" id="A0A0M3V555"/>
<dbReference type="OrthoDB" id="456375at2"/>
<reference evidence="2 3" key="2">
    <citation type="journal article" date="2016" name="Genome Announc.">
        <title>Draft Genome Sequence of the N2-Fixing Cyanobacterium Nostoc piscinale CENA21, Isolated from the Brazilian Amazon Floodplain.</title>
        <authorList>
            <person name="Leao T."/>
            <person name="Guimaraes P.I."/>
            <person name="de Melo A.G."/>
            <person name="Ramos R.T."/>
            <person name="Leao P.N."/>
            <person name="Silva A."/>
            <person name="Fiore M.F."/>
            <person name="Schneider M.P."/>
        </authorList>
    </citation>
    <scope>NUCLEOTIDE SEQUENCE [LARGE SCALE GENOMIC DNA]</scope>
    <source>
        <strain evidence="2 3">CENA21</strain>
    </source>
</reference>
<dbReference type="EMBL" id="CP012036">
    <property type="protein sequence ID" value="ALF53107.1"/>
    <property type="molecule type" value="Genomic_DNA"/>
</dbReference>
<dbReference type="KEGG" id="npz:ACX27_10015"/>
<dbReference type="SUPFAM" id="SSF56524">
    <property type="entry name" value="Oxidoreductase molybdopterin-binding domain"/>
    <property type="match status" value="1"/>
</dbReference>
<reference evidence="3" key="1">
    <citation type="submission" date="2015-07" db="EMBL/GenBank/DDBJ databases">
        <title>Genome Of Nitrogen-Fixing Cyanobacterium Nostoc piscinale CENA21 From Solimoes/Amazon River Floodplain Sediments And Comparative Genomics To Uncover Biosynthetic Natural Products Potential.</title>
        <authorList>
            <person name="Leao T.F."/>
            <person name="Leao P.N."/>
            <person name="Guimaraes P.I."/>
            <person name="de Melo A.G.C."/>
            <person name="Ramos R.T.J."/>
            <person name="Silva A."/>
            <person name="Fiore M.F."/>
            <person name="Schneider M.P.C."/>
        </authorList>
    </citation>
    <scope>NUCLEOTIDE SEQUENCE [LARGE SCALE GENOMIC DNA]</scope>
    <source>
        <strain evidence="3">CENA21</strain>
    </source>
</reference>
<name>A0A0M3V555_9NOSO</name>